<name>A0AA35NZ74_9SAUR</name>
<comment type="function">
    <text evidence="5">Essential component of the RMI complex, a complex that plays an important role in the processing of homologous recombination intermediates. It is required to regulate sister chromatid segregation and to limit DNA crossover. Essential for the stability, localization, and function of BLM, TOP3A, and complexes containing BLM. In the RMI complex, it is required to target BLM to chromatin and stress-induced nuclear foci and mitotic phosphorylation of BLM.</text>
</comment>
<keyword evidence="4" id="KW-0539">Nucleus</keyword>
<dbReference type="AlphaFoldDB" id="A0AA35NZ74"/>
<dbReference type="GO" id="GO:0033045">
    <property type="term" value="P:regulation of sister chromatid segregation"/>
    <property type="evidence" value="ECO:0007669"/>
    <property type="project" value="TreeGrafter"/>
</dbReference>
<dbReference type="GO" id="GO:0006260">
    <property type="term" value="P:DNA replication"/>
    <property type="evidence" value="ECO:0007669"/>
    <property type="project" value="UniProtKB-KW"/>
</dbReference>
<accession>A0AA35NZ74</accession>
<dbReference type="PANTHER" id="PTHR33962">
    <property type="entry name" value="RECQ-MEDIATED GENOME INSTABILITY PROTEIN 2 RMI2"/>
    <property type="match status" value="1"/>
</dbReference>
<dbReference type="GO" id="GO:0006281">
    <property type="term" value="P:DNA repair"/>
    <property type="evidence" value="ECO:0007669"/>
    <property type="project" value="TreeGrafter"/>
</dbReference>
<evidence type="ECO:0000256" key="3">
    <source>
        <dbReference type="ARBA" id="ARBA00023125"/>
    </source>
</evidence>
<gene>
    <name evidence="9" type="ORF">PODLI_1B012914</name>
</gene>
<keyword evidence="10" id="KW-1185">Reference proteome</keyword>
<proteinExistence type="inferred from homology"/>
<evidence type="ECO:0000256" key="6">
    <source>
        <dbReference type="ARBA" id="ARBA00061240"/>
    </source>
</evidence>
<comment type="subunit">
    <text evidence="7">Component of the RMI complex, containing at least TOP3A, RMI1 and RMI2. The RMI complex interacts with BLM.</text>
</comment>
<evidence type="ECO:0000313" key="9">
    <source>
        <dbReference type="EMBL" id="CAI5765802.1"/>
    </source>
</evidence>
<dbReference type="FunFam" id="2.40.50.140:FF:000224">
    <property type="entry name" value="RecQ mediated genome instability 2"/>
    <property type="match status" value="1"/>
</dbReference>
<dbReference type="PANTHER" id="PTHR33962:SF1">
    <property type="entry name" value="RECQ-MEDIATED GENOME INSTABILITY PROTEIN 2"/>
    <property type="match status" value="1"/>
</dbReference>
<dbReference type="GO" id="GO:0005829">
    <property type="term" value="C:cytosol"/>
    <property type="evidence" value="ECO:0007669"/>
    <property type="project" value="TreeGrafter"/>
</dbReference>
<dbReference type="GO" id="GO:0003677">
    <property type="term" value="F:DNA binding"/>
    <property type="evidence" value="ECO:0007669"/>
    <property type="project" value="UniProtKB-KW"/>
</dbReference>
<evidence type="ECO:0000313" key="10">
    <source>
        <dbReference type="Proteomes" id="UP001178461"/>
    </source>
</evidence>
<dbReference type="Proteomes" id="UP001178461">
    <property type="component" value="Chromosome 2"/>
</dbReference>
<evidence type="ECO:0000256" key="4">
    <source>
        <dbReference type="ARBA" id="ARBA00023242"/>
    </source>
</evidence>
<evidence type="ECO:0000256" key="1">
    <source>
        <dbReference type="ARBA" id="ARBA00004123"/>
    </source>
</evidence>
<dbReference type="GO" id="GO:0043007">
    <property type="term" value="P:maintenance of rDNA"/>
    <property type="evidence" value="ECO:0007669"/>
    <property type="project" value="TreeGrafter"/>
</dbReference>
<keyword evidence="2" id="KW-0235">DNA replication</keyword>
<sequence>MAMSEDSRLAQSLPPPLPPVKVLAAHLRRCRRVPGGPWLLDREEYRRPALAVSLVWLQGTVLAVEEGGSTVRLRDDSGPFVAQGVEKIPKGRPCLSAGKYVMVMGLVVSCSPEPTIRAVKMTDLSGNPLHRDMWQLEVEDLHRHVL</sequence>
<dbReference type="Pfam" id="PF16100">
    <property type="entry name" value="RMI2"/>
    <property type="match status" value="1"/>
</dbReference>
<keyword evidence="3" id="KW-0238">DNA-binding</keyword>
<evidence type="ECO:0000256" key="8">
    <source>
        <dbReference type="ARBA" id="ARBA00069617"/>
    </source>
</evidence>
<reference evidence="9" key="1">
    <citation type="submission" date="2022-12" db="EMBL/GenBank/DDBJ databases">
        <authorList>
            <person name="Alioto T."/>
            <person name="Alioto T."/>
            <person name="Gomez Garrido J."/>
        </authorList>
    </citation>
    <scope>NUCLEOTIDE SEQUENCE</scope>
</reference>
<dbReference type="InterPro" id="IPR012340">
    <property type="entry name" value="NA-bd_OB-fold"/>
</dbReference>
<organism evidence="9 10">
    <name type="scientific">Podarcis lilfordi</name>
    <name type="common">Lilford's wall lizard</name>
    <dbReference type="NCBI Taxonomy" id="74358"/>
    <lineage>
        <taxon>Eukaryota</taxon>
        <taxon>Metazoa</taxon>
        <taxon>Chordata</taxon>
        <taxon>Craniata</taxon>
        <taxon>Vertebrata</taxon>
        <taxon>Euteleostomi</taxon>
        <taxon>Lepidosauria</taxon>
        <taxon>Squamata</taxon>
        <taxon>Bifurcata</taxon>
        <taxon>Unidentata</taxon>
        <taxon>Episquamata</taxon>
        <taxon>Laterata</taxon>
        <taxon>Lacertibaenia</taxon>
        <taxon>Lacertidae</taxon>
        <taxon>Podarcis</taxon>
    </lineage>
</organism>
<dbReference type="Gene3D" id="2.40.50.140">
    <property type="entry name" value="Nucleic acid-binding proteins"/>
    <property type="match status" value="1"/>
</dbReference>
<evidence type="ECO:0000256" key="5">
    <source>
        <dbReference type="ARBA" id="ARBA00055932"/>
    </source>
</evidence>
<dbReference type="GO" id="GO:0016607">
    <property type="term" value="C:nuclear speck"/>
    <property type="evidence" value="ECO:0007669"/>
    <property type="project" value="TreeGrafter"/>
</dbReference>
<dbReference type="EMBL" id="OX395127">
    <property type="protein sequence ID" value="CAI5765802.1"/>
    <property type="molecule type" value="Genomic_DNA"/>
</dbReference>
<comment type="similarity">
    <text evidence="6">Belongs to the RMI2 family.</text>
</comment>
<evidence type="ECO:0000256" key="2">
    <source>
        <dbReference type="ARBA" id="ARBA00022705"/>
    </source>
</evidence>
<comment type="subcellular location">
    <subcellularLocation>
        <location evidence="1">Nucleus</location>
    </subcellularLocation>
</comment>
<dbReference type="InterPro" id="IPR032245">
    <property type="entry name" value="RMI2"/>
</dbReference>
<evidence type="ECO:0000256" key="7">
    <source>
        <dbReference type="ARBA" id="ARBA00065114"/>
    </source>
</evidence>
<protein>
    <recommendedName>
        <fullName evidence="8">RecQ-mediated genome instability protein 2</fullName>
    </recommendedName>
</protein>
<dbReference type="GO" id="GO:2000042">
    <property type="term" value="P:negative regulation of double-strand break repair via homologous recombination"/>
    <property type="evidence" value="ECO:0007669"/>
    <property type="project" value="TreeGrafter"/>
</dbReference>